<keyword evidence="2" id="KW-1185">Reference proteome</keyword>
<evidence type="ECO:0000313" key="1">
    <source>
        <dbReference type="EMBL" id="GCC23485.1"/>
    </source>
</evidence>
<dbReference type="AlphaFoldDB" id="A0A401RZA5"/>
<dbReference type="Proteomes" id="UP000287033">
    <property type="component" value="Unassembled WGS sequence"/>
</dbReference>
<protein>
    <submittedName>
        <fullName evidence="1">Uncharacterized protein</fullName>
    </submittedName>
</protein>
<sequence>MKGFGARLDFLGGANPRSGHAPFLAQILGAFIRRRLGSFPSMGNGYCRPVSTSRTADTISVVNPGVRDLLSPHVHRFLTSFMNCSRSRL</sequence>
<organism evidence="1 2">
    <name type="scientific">Chiloscyllium punctatum</name>
    <name type="common">Brownbanded bambooshark</name>
    <name type="synonym">Hemiscyllium punctatum</name>
    <dbReference type="NCBI Taxonomy" id="137246"/>
    <lineage>
        <taxon>Eukaryota</taxon>
        <taxon>Metazoa</taxon>
        <taxon>Chordata</taxon>
        <taxon>Craniata</taxon>
        <taxon>Vertebrata</taxon>
        <taxon>Chondrichthyes</taxon>
        <taxon>Elasmobranchii</taxon>
        <taxon>Galeomorphii</taxon>
        <taxon>Galeoidea</taxon>
        <taxon>Orectolobiformes</taxon>
        <taxon>Hemiscylliidae</taxon>
        <taxon>Chiloscyllium</taxon>
    </lineage>
</organism>
<proteinExistence type="predicted"/>
<gene>
    <name evidence="1" type="ORF">chiPu_0001881</name>
</gene>
<accession>A0A401RZA5</accession>
<evidence type="ECO:0000313" key="2">
    <source>
        <dbReference type="Proteomes" id="UP000287033"/>
    </source>
</evidence>
<reference evidence="1 2" key="1">
    <citation type="journal article" date="2018" name="Nat. Ecol. Evol.">
        <title>Shark genomes provide insights into elasmobranch evolution and the origin of vertebrates.</title>
        <authorList>
            <person name="Hara Y"/>
            <person name="Yamaguchi K"/>
            <person name="Onimaru K"/>
            <person name="Kadota M"/>
            <person name="Koyanagi M"/>
            <person name="Keeley SD"/>
            <person name="Tatsumi K"/>
            <person name="Tanaka K"/>
            <person name="Motone F"/>
            <person name="Kageyama Y"/>
            <person name="Nozu R"/>
            <person name="Adachi N"/>
            <person name="Nishimura O"/>
            <person name="Nakagawa R"/>
            <person name="Tanegashima C"/>
            <person name="Kiyatake I"/>
            <person name="Matsumoto R"/>
            <person name="Murakumo K"/>
            <person name="Nishida K"/>
            <person name="Terakita A"/>
            <person name="Kuratani S"/>
            <person name="Sato K"/>
            <person name="Hyodo S Kuraku.S."/>
        </authorList>
    </citation>
    <scope>NUCLEOTIDE SEQUENCE [LARGE SCALE GENOMIC DNA]</scope>
</reference>
<dbReference type="EMBL" id="BEZZ01000031">
    <property type="protein sequence ID" value="GCC23485.1"/>
    <property type="molecule type" value="Genomic_DNA"/>
</dbReference>
<name>A0A401RZA5_CHIPU</name>
<comment type="caution">
    <text evidence="1">The sequence shown here is derived from an EMBL/GenBank/DDBJ whole genome shotgun (WGS) entry which is preliminary data.</text>
</comment>